<organism evidence="1 2">
    <name type="scientific">Echinicola vietnamensis (strain DSM 17526 / LMG 23754 / KMM 6221)</name>
    <dbReference type="NCBI Taxonomy" id="926556"/>
    <lineage>
        <taxon>Bacteria</taxon>
        <taxon>Pseudomonadati</taxon>
        <taxon>Bacteroidota</taxon>
        <taxon>Cytophagia</taxon>
        <taxon>Cytophagales</taxon>
        <taxon>Cyclobacteriaceae</taxon>
        <taxon>Echinicola</taxon>
    </lineage>
</organism>
<dbReference type="OrthoDB" id="6195808at2"/>
<accession>L0G4F8</accession>
<dbReference type="HOGENOM" id="CLU_135651_0_0_10"/>
<dbReference type="EMBL" id="CP003346">
    <property type="protein sequence ID" value="AGA80417.1"/>
    <property type="molecule type" value="Genomic_DNA"/>
</dbReference>
<keyword evidence="2" id="KW-1185">Reference proteome</keyword>
<protein>
    <submittedName>
        <fullName evidence="1">Uncharacterized protein</fullName>
    </submittedName>
</protein>
<reference evidence="2" key="1">
    <citation type="submission" date="2012-02" db="EMBL/GenBank/DDBJ databases">
        <title>The complete genome of Echinicola vietnamensis DSM 17526.</title>
        <authorList>
            <person name="Lucas S."/>
            <person name="Copeland A."/>
            <person name="Lapidus A."/>
            <person name="Glavina del Rio T."/>
            <person name="Dalin E."/>
            <person name="Tice H."/>
            <person name="Bruce D."/>
            <person name="Goodwin L."/>
            <person name="Pitluck S."/>
            <person name="Peters L."/>
            <person name="Ovchinnikova G."/>
            <person name="Teshima H."/>
            <person name="Kyrpides N."/>
            <person name="Mavromatis K."/>
            <person name="Ivanova N."/>
            <person name="Brettin T."/>
            <person name="Detter J.C."/>
            <person name="Han C."/>
            <person name="Larimer F."/>
            <person name="Land M."/>
            <person name="Hauser L."/>
            <person name="Markowitz V."/>
            <person name="Cheng J.-F."/>
            <person name="Hugenholtz P."/>
            <person name="Woyke T."/>
            <person name="Wu D."/>
            <person name="Brambilla E."/>
            <person name="Klenk H.-P."/>
            <person name="Eisen J.A."/>
        </authorList>
    </citation>
    <scope>NUCLEOTIDE SEQUENCE [LARGE SCALE GENOMIC DNA]</scope>
    <source>
        <strain evidence="2">DSM 17526 / LMG 23754 / KMM 6221</strain>
    </source>
</reference>
<dbReference type="AlphaFoldDB" id="L0G4F8"/>
<gene>
    <name evidence="1" type="ordered locus">Echvi_4221</name>
</gene>
<dbReference type="RefSeq" id="WP_015267950.1">
    <property type="nucleotide sequence ID" value="NC_019904.1"/>
</dbReference>
<dbReference type="Proteomes" id="UP000010796">
    <property type="component" value="Chromosome"/>
</dbReference>
<proteinExistence type="predicted"/>
<evidence type="ECO:0000313" key="2">
    <source>
        <dbReference type="Proteomes" id="UP000010796"/>
    </source>
</evidence>
<evidence type="ECO:0000313" key="1">
    <source>
        <dbReference type="EMBL" id="AGA80417.1"/>
    </source>
</evidence>
<name>L0G4F8_ECHVK</name>
<sequence length="124" mass="13814">MRYIFLIPLMIFMTLTVKAQEKGWVKLGEKTVAFKSETDKVSMLGNDNTVDKIKLKCTQGTLQLQEITIVMKGGEKKTYDAKASGVMTKGMSSLPYAVPDKDGKISHLELKYDTKGKVSDSWST</sequence>
<dbReference type="KEGG" id="evi:Echvi_4221"/>
<dbReference type="PATRIC" id="fig|926556.3.peg.4446"/>